<proteinExistence type="predicted"/>
<accession>A0A8S5UTR3</accession>
<reference evidence="1" key="1">
    <citation type="journal article" date="2021" name="Proc. Natl. Acad. Sci. U.S.A.">
        <title>A Catalog of Tens of Thousands of Viruses from Human Metagenomes Reveals Hidden Associations with Chronic Diseases.</title>
        <authorList>
            <person name="Tisza M.J."/>
            <person name="Buck C.B."/>
        </authorList>
    </citation>
    <scope>NUCLEOTIDE SEQUENCE</scope>
    <source>
        <strain evidence="1">CtYA416</strain>
    </source>
</reference>
<name>A0A8S5UTR3_9CAUD</name>
<dbReference type="EMBL" id="BK016136">
    <property type="protein sequence ID" value="DAF97881.1"/>
    <property type="molecule type" value="Genomic_DNA"/>
</dbReference>
<sequence length="420" mass="49204">MAIIIKEEYKVGKFLDTTYVGTINSILDSQKSRLDNTFYTFTDKTPTTVTYYNIDTSNTTLDEGSILAYSYTDGDSPIRYNKIKDAVLFGMERIQVQMESGDFGIEADSIEGEAYIPPNAFKPYPQDYFIINHTDEEYLFKVTNVSLDTLPTGANMYKIAYKLSSHDSDNTDIDDLVVDNFVMDTTNIGTNLSLILKSDDYNYTTRLENICLNLKTYYRSLFYSNKVQTFIYTYDNRNFYDGFMIEFIRRGNLMNSSELDYLQVAHQIYPKSTFALDYMQTLFNAIERKDKNTINNPSLYGMLVQDKTSLLYYNIEEYYEIFTVYRAGAYNPISAFDDDTVMRIRDNERYDTMDPFYFKNIIIDYFNDNKKEDGRLDDLLIDSIEEFNYTVEAATIFYYVPVIIYILERHIRELLKNPTR</sequence>
<organism evidence="1">
    <name type="scientific">Myoviridae sp. ctYA416</name>
    <dbReference type="NCBI Taxonomy" id="2825125"/>
    <lineage>
        <taxon>Viruses</taxon>
        <taxon>Duplodnaviria</taxon>
        <taxon>Heunggongvirae</taxon>
        <taxon>Uroviricota</taxon>
        <taxon>Caudoviricetes</taxon>
    </lineage>
</organism>
<evidence type="ECO:0000313" key="1">
    <source>
        <dbReference type="EMBL" id="DAF97881.1"/>
    </source>
</evidence>
<protein>
    <submittedName>
        <fullName evidence="1">Uncharacterized protein</fullName>
    </submittedName>
</protein>